<proteinExistence type="predicted"/>
<feature type="transmembrane region" description="Helical" evidence="8">
    <location>
        <begin position="152"/>
        <end position="175"/>
    </location>
</feature>
<gene>
    <name evidence="9" type="ORF">SAMN05216323_100626</name>
</gene>
<keyword evidence="3" id="KW-1003">Cell membrane</keyword>
<evidence type="ECO:0000256" key="6">
    <source>
        <dbReference type="ARBA" id="ARBA00023065"/>
    </source>
</evidence>
<feature type="transmembrane region" description="Helical" evidence="8">
    <location>
        <begin position="387"/>
        <end position="412"/>
    </location>
</feature>
<feature type="transmembrane region" description="Helical" evidence="8">
    <location>
        <begin position="92"/>
        <end position="111"/>
    </location>
</feature>
<organism evidence="9 10">
    <name type="scientific">Williamwhitmania taraxaci</name>
    <dbReference type="NCBI Taxonomy" id="1640674"/>
    <lineage>
        <taxon>Bacteria</taxon>
        <taxon>Pseudomonadati</taxon>
        <taxon>Bacteroidota</taxon>
        <taxon>Bacteroidia</taxon>
        <taxon>Bacteroidales</taxon>
        <taxon>Williamwhitmaniaceae</taxon>
        <taxon>Williamwhitmania</taxon>
    </lineage>
</organism>
<feature type="transmembrane region" description="Helical" evidence="8">
    <location>
        <begin position="117"/>
        <end position="140"/>
    </location>
</feature>
<keyword evidence="2" id="KW-0813">Transport</keyword>
<evidence type="ECO:0000313" key="9">
    <source>
        <dbReference type="EMBL" id="SDB88347.1"/>
    </source>
</evidence>
<dbReference type="GO" id="GO:0005886">
    <property type="term" value="C:plasma membrane"/>
    <property type="evidence" value="ECO:0007669"/>
    <property type="project" value="UniProtKB-SubCell"/>
</dbReference>
<dbReference type="Proteomes" id="UP000199452">
    <property type="component" value="Unassembled WGS sequence"/>
</dbReference>
<keyword evidence="5 8" id="KW-1133">Transmembrane helix</keyword>
<dbReference type="OrthoDB" id="9810952at2"/>
<dbReference type="InterPro" id="IPR003445">
    <property type="entry name" value="Cat_transpt"/>
</dbReference>
<dbReference type="PANTHER" id="PTHR32024:SF1">
    <property type="entry name" value="KTR SYSTEM POTASSIUM UPTAKE PROTEIN B"/>
    <property type="match status" value="1"/>
</dbReference>
<dbReference type="STRING" id="1640674.SAMN05216323_100626"/>
<keyword evidence="10" id="KW-1185">Reference proteome</keyword>
<feature type="transmembrane region" description="Helical" evidence="8">
    <location>
        <begin position="512"/>
        <end position="533"/>
    </location>
</feature>
<feature type="transmembrane region" description="Helical" evidence="8">
    <location>
        <begin position="339"/>
        <end position="366"/>
    </location>
</feature>
<feature type="transmembrane region" description="Helical" evidence="8">
    <location>
        <begin position="216"/>
        <end position="240"/>
    </location>
</feature>
<protein>
    <submittedName>
        <fullName evidence="9">Trk-type K+ transport system, membrane component</fullName>
    </submittedName>
</protein>
<keyword evidence="6" id="KW-0406">Ion transport</keyword>
<name>A0A1G6H217_9BACT</name>
<dbReference type="GO" id="GO:0030001">
    <property type="term" value="P:metal ion transport"/>
    <property type="evidence" value="ECO:0007669"/>
    <property type="project" value="UniProtKB-ARBA"/>
</dbReference>
<sequence length="609" mass="67681">MNLWTIDFKYYSQIERLKRFFVTVLNHFSILAAASLLAILIYEFGFLHPNDRLDSVSTYYEFGLLYFVVIYCISLYKAFVSRRQDRFLRLTSLFKLGIVFFAFIGSVFFSVGDHHKLFLTIIGHHYFLNLTIVFLFLVEVGRASFNLFAKQANPAMLFIGSFTLLVSIGTGLLLLPNSTTHGISLVNALFTSTSAVCVTGLVVVDTATAFTPVGKMIILLLIQLGGLGVMTFTTFFGLFYRTESTFRSQMMIKEILNLDRVGGIFSALLKILLVTIIVEFIGALFIFQSISKVTAVGDFTDKVAFSVFHSISAFCNAGFSTLTDGLYTGFLRQNYTLQFWIMALIVLGGLGFPIIFSYFTLIRHFIGNKIRQFFGKQKRYMHMPRIINMNARIVVFTTMGLILIGAIMFFLLERNNTLVGEGILGKITGSFFGSITPRTAGFNTVDMSRLMPSTILITILLMWIGASPGSTGGGIKTTTFALSLLNVVNLATGRKLFVVGRREIPYDSVQRAFAVVFLSIIAIGLGSFFVIVFQPKLNYLSVLFECTSAFSTVGLSVGMTSQLTVASKIVIILLMLIGRVGLLSLVFSFLGNLHQGDSYRLPSESIYIN</sequence>
<dbReference type="AlphaFoldDB" id="A0A1G6H217"/>
<evidence type="ECO:0000256" key="8">
    <source>
        <dbReference type="SAM" id="Phobius"/>
    </source>
</evidence>
<dbReference type="Pfam" id="PF02386">
    <property type="entry name" value="TrkH"/>
    <property type="match status" value="1"/>
</dbReference>
<feature type="transmembrane region" description="Helical" evidence="8">
    <location>
        <begin position="20"/>
        <end position="42"/>
    </location>
</feature>
<keyword evidence="4 8" id="KW-0812">Transmembrane</keyword>
<reference evidence="9 10" key="1">
    <citation type="submission" date="2016-09" db="EMBL/GenBank/DDBJ databases">
        <authorList>
            <person name="Capua I."/>
            <person name="De Benedictis P."/>
            <person name="Joannis T."/>
            <person name="Lombin L.H."/>
            <person name="Cattoli G."/>
        </authorList>
    </citation>
    <scope>NUCLEOTIDE SEQUENCE [LARGE SCALE GENOMIC DNA]</scope>
    <source>
        <strain evidence="9 10">A7P-90m</strain>
    </source>
</reference>
<keyword evidence="7 8" id="KW-0472">Membrane</keyword>
<feature type="transmembrane region" description="Helical" evidence="8">
    <location>
        <begin position="181"/>
        <end position="204"/>
    </location>
</feature>
<feature type="transmembrane region" description="Helical" evidence="8">
    <location>
        <begin position="447"/>
        <end position="466"/>
    </location>
</feature>
<accession>A0A1G6H217</accession>
<dbReference type="RefSeq" id="WP_092435434.1">
    <property type="nucleotide sequence ID" value="NZ_FMYP01000006.1"/>
</dbReference>
<evidence type="ECO:0000256" key="4">
    <source>
        <dbReference type="ARBA" id="ARBA00022692"/>
    </source>
</evidence>
<feature type="transmembrane region" description="Helical" evidence="8">
    <location>
        <begin position="62"/>
        <end position="80"/>
    </location>
</feature>
<evidence type="ECO:0000256" key="3">
    <source>
        <dbReference type="ARBA" id="ARBA00022475"/>
    </source>
</evidence>
<comment type="subcellular location">
    <subcellularLocation>
        <location evidence="1">Cell membrane</location>
        <topology evidence="1">Multi-pass membrane protein</topology>
    </subcellularLocation>
</comment>
<dbReference type="GO" id="GO:0008324">
    <property type="term" value="F:monoatomic cation transmembrane transporter activity"/>
    <property type="evidence" value="ECO:0007669"/>
    <property type="project" value="InterPro"/>
</dbReference>
<feature type="transmembrane region" description="Helical" evidence="8">
    <location>
        <begin position="299"/>
        <end position="319"/>
    </location>
</feature>
<evidence type="ECO:0000256" key="1">
    <source>
        <dbReference type="ARBA" id="ARBA00004651"/>
    </source>
</evidence>
<evidence type="ECO:0000256" key="5">
    <source>
        <dbReference type="ARBA" id="ARBA00022989"/>
    </source>
</evidence>
<feature type="transmembrane region" description="Helical" evidence="8">
    <location>
        <begin position="569"/>
        <end position="590"/>
    </location>
</feature>
<dbReference type="PANTHER" id="PTHR32024">
    <property type="entry name" value="TRK SYSTEM POTASSIUM UPTAKE PROTEIN TRKG-RELATED"/>
    <property type="match status" value="1"/>
</dbReference>
<dbReference type="EMBL" id="FMYP01000006">
    <property type="protein sequence ID" value="SDB88347.1"/>
    <property type="molecule type" value="Genomic_DNA"/>
</dbReference>
<evidence type="ECO:0000256" key="7">
    <source>
        <dbReference type="ARBA" id="ARBA00023136"/>
    </source>
</evidence>
<evidence type="ECO:0000256" key="2">
    <source>
        <dbReference type="ARBA" id="ARBA00022448"/>
    </source>
</evidence>
<evidence type="ECO:0000313" key="10">
    <source>
        <dbReference type="Proteomes" id="UP000199452"/>
    </source>
</evidence>
<feature type="transmembrane region" description="Helical" evidence="8">
    <location>
        <begin position="260"/>
        <end position="287"/>
    </location>
</feature>